<keyword evidence="2" id="KW-0479">Metal-binding</keyword>
<sequence length="259" mass="30181">METMRGVPQNGVSMKFWALRKRAGKVDNKTQCERLKCGHMFHLNCISKWFLQCENDASANCPMCRSKIKFSNKFGILNRKMYIKKEWIQHTQMFDQVFSNRDGDDFYDEDPEDSSDEESQSGESHPNSDLESVDGDSGEDWETDSDCSDCESDDEDWESDSDDSDWESESDEEEDDFPVRGRNYSQNAQRRLAILYENMDGYEYYDMSYNKFVTVFSPTIFELFKSKQVMDGFYNTEPVRSKKGFQNSKQGQDFGCAKV</sequence>
<comment type="pathway">
    <text evidence="1">Protein modification; protein ubiquitination.</text>
</comment>
<dbReference type="Gene3D" id="3.30.40.10">
    <property type="entry name" value="Zinc/RING finger domain, C3HC4 (zinc finger)"/>
    <property type="match status" value="1"/>
</dbReference>
<dbReference type="Pfam" id="PF12678">
    <property type="entry name" value="zf-rbx1"/>
    <property type="match status" value="1"/>
</dbReference>
<evidence type="ECO:0000259" key="7">
    <source>
        <dbReference type="PROSITE" id="PS50089"/>
    </source>
</evidence>
<evidence type="ECO:0000256" key="2">
    <source>
        <dbReference type="ARBA" id="ARBA00022723"/>
    </source>
</evidence>
<dbReference type="EMBL" id="MN740373">
    <property type="protein sequence ID" value="QHU03271.1"/>
    <property type="molecule type" value="Genomic_DNA"/>
</dbReference>
<dbReference type="AlphaFoldDB" id="A0A6C0JEG6"/>
<feature type="domain" description="RING-type" evidence="7">
    <location>
        <begin position="35"/>
        <end position="65"/>
    </location>
</feature>
<organism evidence="8">
    <name type="scientific">viral metagenome</name>
    <dbReference type="NCBI Taxonomy" id="1070528"/>
    <lineage>
        <taxon>unclassified sequences</taxon>
        <taxon>metagenomes</taxon>
        <taxon>organismal metagenomes</taxon>
    </lineage>
</organism>
<evidence type="ECO:0000256" key="4">
    <source>
        <dbReference type="ARBA" id="ARBA00022786"/>
    </source>
</evidence>
<proteinExistence type="predicted"/>
<feature type="compositionally biased region" description="Acidic residues" evidence="6">
    <location>
        <begin position="131"/>
        <end position="176"/>
    </location>
</feature>
<evidence type="ECO:0000256" key="1">
    <source>
        <dbReference type="ARBA" id="ARBA00004906"/>
    </source>
</evidence>
<keyword evidence="4" id="KW-0833">Ubl conjugation pathway</keyword>
<evidence type="ECO:0000256" key="5">
    <source>
        <dbReference type="ARBA" id="ARBA00022833"/>
    </source>
</evidence>
<dbReference type="GO" id="GO:0008270">
    <property type="term" value="F:zinc ion binding"/>
    <property type="evidence" value="ECO:0007669"/>
    <property type="project" value="UniProtKB-KW"/>
</dbReference>
<evidence type="ECO:0000256" key="6">
    <source>
        <dbReference type="SAM" id="MobiDB-lite"/>
    </source>
</evidence>
<dbReference type="InterPro" id="IPR024766">
    <property type="entry name" value="Znf_RING_H2"/>
</dbReference>
<name>A0A6C0JEG6_9ZZZZ</name>
<keyword evidence="3" id="KW-0863">Zinc-finger</keyword>
<dbReference type="InterPro" id="IPR013083">
    <property type="entry name" value="Znf_RING/FYVE/PHD"/>
</dbReference>
<evidence type="ECO:0000313" key="8">
    <source>
        <dbReference type="EMBL" id="QHU03271.1"/>
    </source>
</evidence>
<dbReference type="SUPFAM" id="SSF57850">
    <property type="entry name" value="RING/U-box"/>
    <property type="match status" value="1"/>
</dbReference>
<feature type="compositionally biased region" description="Acidic residues" evidence="6">
    <location>
        <begin position="105"/>
        <end position="120"/>
    </location>
</feature>
<dbReference type="PROSITE" id="PS50089">
    <property type="entry name" value="ZF_RING_2"/>
    <property type="match status" value="1"/>
</dbReference>
<accession>A0A6C0JEG6</accession>
<reference evidence="8" key="1">
    <citation type="journal article" date="2020" name="Nature">
        <title>Giant virus diversity and host interactions through global metagenomics.</title>
        <authorList>
            <person name="Schulz F."/>
            <person name="Roux S."/>
            <person name="Paez-Espino D."/>
            <person name="Jungbluth S."/>
            <person name="Walsh D.A."/>
            <person name="Denef V.J."/>
            <person name="McMahon K.D."/>
            <person name="Konstantinidis K.T."/>
            <person name="Eloe-Fadrosh E.A."/>
            <person name="Kyrpides N.C."/>
            <person name="Woyke T."/>
        </authorList>
    </citation>
    <scope>NUCLEOTIDE SEQUENCE</scope>
    <source>
        <strain evidence="8">GVMAG-M-3300026093-6</strain>
    </source>
</reference>
<evidence type="ECO:0000256" key="3">
    <source>
        <dbReference type="ARBA" id="ARBA00022771"/>
    </source>
</evidence>
<protein>
    <recommendedName>
        <fullName evidence="7">RING-type domain-containing protein</fullName>
    </recommendedName>
</protein>
<keyword evidence="5" id="KW-0862">Zinc</keyword>
<feature type="region of interest" description="Disordered" evidence="6">
    <location>
        <begin position="100"/>
        <end position="183"/>
    </location>
</feature>
<dbReference type="InterPro" id="IPR001841">
    <property type="entry name" value="Znf_RING"/>
</dbReference>